<dbReference type="EMBL" id="VLNT01000012">
    <property type="protein sequence ID" value="TSD58682.1"/>
    <property type="molecule type" value="Genomic_DNA"/>
</dbReference>
<feature type="region of interest" description="Disordered" evidence="1">
    <location>
        <begin position="182"/>
        <end position="208"/>
    </location>
</feature>
<proteinExistence type="predicted"/>
<gene>
    <name evidence="2" type="ORF">FNM00_13565</name>
</gene>
<feature type="region of interest" description="Disordered" evidence="1">
    <location>
        <begin position="32"/>
        <end position="61"/>
    </location>
</feature>
<dbReference type="AlphaFoldDB" id="A0A554RX70"/>
<evidence type="ECO:0000313" key="3">
    <source>
        <dbReference type="Proteomes" id="UP000316988"/>
    </source>
</evidence>
<reference evidence="2 3" key="1">
    <citation type="submission" date="2019-07" db="EMBL/GenBank/DDBJ databases">
        <authorList>
            <person name="Zhao L.H."/>
        </authorList>
    </citation>
    <scope>NUCLEOTIDE SEQUENCE [LARGE SCALE GENOMIC DNA]</scope>
    <source>
        <strain evidence="2 3">Co35</strain>
    </source>
</reference>
<sequence>MTHLLKRPGRPSRRLAAAAAGVGLVLGLGVSQSSAEPGKYPPHPDAPGQGLPHPGGLGVSGNWISPQAASANYLSKAKQWTRTTTLQFAAYKPISTSQNDPTCRRITEVPGASSIRRWEATAALVNTTASPDAANRYGESAEFTASTVAFGAIPVEATVALVQPRDDAGVVLPVELRQSTGNFCPGQGPIPTRPAGRPGSANAYREPAEVSGPVAVQVRKLTVDGVDINLAARCESQQTQLELTSERWTRWQPEDTPERYQPVSGSVTPERIYQTELYSVEAGGLLFGDLDIPAFSGCATSTGDDLSNLLTAAVSGPGNRVETRAQGLPDTDEDLGDIDTLPKVCPFTGNCELYFTEPAPFPDGEPEG</sequence>
<dbReference type="RefSeq" id="WP_143914087.1">
    <property type="nucleotide sequence ID" value="NZ_VLNT01000012.1"/>
</dbReference>
<keyword evidence="3" id="KW-1185">Reference proteome</keyword>
<protein>
    <submittedName>
        <fullName evidence="2">Uncharacterized protein</fullName>
    </submittedName>
</protein>
<evidence type="ECO:0000313" key="2">
    <source>
        <dbReference type="EMBL" id="TSD58682.1"/>
    </source>
</evidence>
<name>A0A554RX70_9ACTN</name>
<evidence type="ECO:0000256" key="1">
    <source>
        <dbReference type="SAM" id="MobiDB-lite"/>
    </source>
</evidence>
<dbReference type="Proteomes" id="UP000316988">
    <property type="component" value="Unassembled WGS sequence"/>
</dbReference>
<accession>A0A554RX70</accession>
<organism evidence="2 3">
    <name type="scientific">Aeromicrobium piscarium</name>
    <dbReference type="NCBI Taxonomy" id="2590901"/>
    <lineage>
        <taxon>Bacteria</taxon>
        <taxon>Bacillati</taxon>
        <taxon>Actinomycetota</taxon>
        <taxon>Actinomycetes</taxon>
        <taxon>Propionibacteriales</taxon>
        <taxon>Nocardioidaceae</taxon>
        <taxon>Aeromicrobium</taxon>
    </lineage>
</organism>
<comment type="caution">
    <text evidence="2">The sequence shown here is derived from an EMBL/GenBank/DDBJ whole genome shotgun (WGS) entry which is preliminary data.</text>
</comment>
<dbReference type="OrthoDB" id="3821392at2"/>